<dbReference type="Pfam" id="PF02826">
    <property type="entry name" value="2-Hacid_dh_C"/>
    <property type="match status" value="1"/>
</dbReference>
<dbReference type="PANTHER" id="PTHR43761:SF1">
    <property type="entry name" value="D-ISOMER SPECIFIC 2-HYDROXYACID DEHYDROGENASE CATALYTIC DOMAIN-CONTAINING PROTEIN-RELATED"/>
    <property type="match status" value="1"/>
</dbReference>
<evidence type="ECO:0000259" key="5">
    <source>
        <dbReference type="Pfam" id="PF00389"/>
    </source>
</evidence>
<keyword evidence="3" id="KW-0520">NAD</keyword>
<evidence type="ECO:0000313" key="8">
    <source>
        <dbReference type="Proteomes" id="UP001363151"/>
    </source>
</evidence>
<dbReference type="Pfam" id="PF00389">
    <property type="entry name" value="2-Hacid_dh"/>
    <property type="match status" value="1"/>
</dbReference>
<dbReference type="PROSITE" id="PS00670">
    <property type="entry name" value="D_2_HYDROXYACID_DH_2"/>
    <property type="match status" value="1"/>
</dbReference>
<dbReference type="SUPFAM" id="SSF51735">
    <property type="entry name" value="NAD(P)-binding Rossmann-fold domains"/>
    <property type="match status" value="1"/>
</dbReference>
<dbReference type="InterPro" id="IPR036291">
    <property type="entry name" value="NAD(P)-bd_dom_sf"/>
</dbReference>
<evidence type="ECO:0000256" key="4">
    <source>
        <dbReference type="RuleBase" id="RU003719"/>
    </source>
</evidence>
<keyword evidence="2 4" id="KW-0560">Oxidoreductase</keyword>
<dbReference type="InterPro" id="IPR050418">
    <property type="entry name" value="D-iso_2-hydroxyacid_DH_PdxB"/>
</dbReference>
<proteinExistence type="inferred from homology"/>
<comment type="caution">
    <text evidence="7">The sequence shown here is derived from an EMBL/GenBank/DDBJ whole genome shotgun (WGS) entry which is preliminary data.</text>
</comment>
<dbReference type="SUPFAM" id="SSF52283">
    <property type="entry name" value="Formate/glycerate dehydrogenase catalytic domain-like"/>
    <property type="match status" value="1"/>
</dbReference>
<evidence type="ECO:0000259" key="6">
    <source>
        <dbReference type="Pfam" id="PF02826"/>
    </source>
</evidence>
<dbReference type="InterPro" id="IPR006140">
    <property type="entry name" value="D-isomer_DH_NAD-bd"/>
</dbReference>
<evidence type="ECO:0000256" key="3">
    <source>
        <dbReference type="ARBA" id="ARBA00023027"/>
    </source>
</evidence>
<dbReference type="PROSITE" id="PS00671">
    <property type="entry name" value="D_2_HYDROXYACID_DH_3"/>
    <property type="match status" value="1"/>
</dbReference>
<sequence length="334" mass="35183">MSGLAAAAPRRPKCVVLNLKRMDFDGRLDLSALRAAADVEAFDASPSDALILERVAGAEVVITKEMVLRGDVVARFPASVRCVIEAGTGYNNHDRGALAARGIVLRTCPAYSIEAVATLVLTHVLAFSASIYEQRRRLQAGDRRHFEDMDANIGTMPHFELAGKTLGLVGGNGAIGTRVGQLALAFGMRVLVSTRSGRCPAGCEVASLPALLEASDFVSVHCPLSDDTRGLLGAEAFGRMKPSAYLVNTARGAVLDEAALVAALRDGAIAGAALDVQDPEPPAPDSPLWDLDNAILTPHVGWRRLETRQRLLASVVADVEAHVAGSDLNVVAPP</sequence>
<gene>
    <name evidence="7" type="ORF">SO694_00031322</name>
</gene>
<dbReference type="InterPro" id="IPR006139">
    <property type="entry name" value="D-isomer_2_OHA_DH_cat_dom"/>
</dbReference>
<dbReference type="InterPro" id="IPR029753">
    <property type="entry name" value="D-isomer_DH_CS"/>
</dbReference>
<dbReference type="Proteomes" id="UP001363151">
    <property type="component" value="Unassembled WGS sequence"/>
</dbReference>
<comment type="similarity">
    <text evidence="1 4">Belongs to the D-isomer specific 2-hydroxyacid dehydrogenase family.</text>
</comment>
<dbReference type="EMBL" id="JBBJCI010000371">
    <property type="protein sequence ID" value="KAK7232104.1"/>
    <property type="molecule type" value="Genomic_DNA"/>
</dbReference>
<reference evidence="7 8" key="1">
    <citation type="submission" date="2024-03" db="EMBL/GenBank/DDBJ databases">
        <title>Aureococcus anophagefferens CCMP1851 and Kratosvirus quantuckense: Draft genome of a second virus-susceptible host strain in the model system.</title>
        <authorList>
            <person name="Chase E."/>
            <person name="Truchon A.R."/>
            <person name="Schepens W."/>
            <person name="Wilhelm S.W."/>
        </authorList>
    </citation>
    <scope>NUCLEOTIDE SEQUENCE [LARGE SCALE GENOMIC DNA]</scope>
    <source>
        <strain evidence="7 8">CCMP1851</strain>
    </source>
</reference>
<evidence type="ECO:0000256" key="1">
    <source>
        <dbReference type="ARBA" id="ARBA00005854"/>
    </source>
</evidence>
<keyword evidence="8" id="KW-1185">Reference proteome</keyword>
<evidence type="ECO:0000256" key="2">
    <source>
        <dbReference type="ARBA" id="ARBA00023002"/>
    </source>
</evidence>
<feature type="domain" description="D-isomer specific 2-hydroxyacid dehydrogenase NAD-binding" evidence="6">
    <location>
        <begin position="122"/>
        <end position="301"/>
    </location>
</feature>
<dbReference type="Gene3D" id="3.40.50.720">
    <property type="entry name" value="NAD(P)-binding Rossmann-like Domain"/>
    <property type="match status" value="2"/>
</dbReference>
<dbReference type="PANTHER" id="PTHR43761">
    <property type="entry name" value="D-ISOMER SPECIFIC 2-HYDROXYACID DEHYDROGENASE FAMILY PROTEIN (AFU_ORTHOLOGUE AFUA_1G13630)"/>
    <property type="match status" value="1"/>
</dbReference>
<accession>A0ABR1FJN8</accession>
<organism evidence="7 8">
    <name type="scientific">Aureococcus anophagefferens</name>
    <name type="common">Harmful bloom alga</name>
    <dbReference type="NCBI Taxonomy" id="44056"/>
    <lineage>
        <taxon>Eukaryota</taxon>
        <taxon>Sar</taxon>
        <taxon>Stramenopiles</taxon>
        <taxon>Ochrophyta</taxon>
        <taxon>Pelagophyceae</taxon>
        <taxon>Pelagomonadales</taxon>
        <taxon>Pelagomonadaceae</taxon>
        <taxon>Aureococcus</taxon>
    </lineage>
</organism>
<name>A0ABR1FJN8_AURAN</name>
<protein>
    <submittedName>
        <fullName evidence="7">Hydroxypyruvate reductase</fullName>
    </submittedName>
</protein>
<feature type="domain" description="D-isomer specific 2-hydroxyacid dehydrogenase catalytic" evidence="5">
    <location>
        <begin position="32"/>
        <end position="329"/>
    </location>
</feature>
<evidence type="ECO:0000313" key="7">
    <source>
        <dbReference type="EMBL" id="KAK7232104.1"/>
    </source>
</evidence>